<dbReference type="PANTHER" id="PTHR40621">
    <property type="entry name" value="TRANSCRIPTION FACTOR KAPC-RELATED"/>
    <property type="match status" value="1"/>
</dbReference>
<feature type="compositionally biased region" description="Basic residues" evidence="4">
    <location>
        <begin position="35"/>
        <end position="44"/>
    </location>
</feature>
<feature type="region of interest" description="Disordered" evidence="4">
    <location>
        <begin position="1"/>
        <end position="123"/>
    </location>
</feature>
<dbReference type="PANTHER" id="PTHR40621:SF6">
    <property type="entry name" value="AP-1-LIKE TRANSCRIPTION FACTOR YAP1-RELATED"/>
    <property type="match status" value="1"/>
</dbReference>
<proteinExistence type="predicted"/>
<name>A0ABR3YTI4_9PEZI</name>
<feature type="compositionally biased region" description="Polar residues" evidence="4">
    <location>
        <begin position="19"/>
        <end position="29"/>
    </location>
</feature>
<evidence type="ECO:0000313" key="5">
    <source>
        <dbReference type="EMBL" id="KAL1891601.1"/>
    </source>
</evidence>
<dbReference type="InterPro" id="IPR050936">
    <property type="entry name" value="AP-1-like"/>
</dbReference>
<dbReference type="Gene3D" id="1.20.5.170">
    <property type="match status" value="1"/>
</dbReference>
<feature type="compositionally biased region" description="Low complexity" evidence="4">
    <location>
        <begin position="7"/>
        <end position="18"/>
    </location>
</feature>
<protein>
    <recommendedName>
        <fullName evidence="7">BZIP domain-containing protein</fullName>
    </recommendedName>
</protein>
<feature type="compositionally biased region" description="Polar residues" evidence="4">
    <location>
        <begin position="103"/>
        <end position="113"/>
    </location>
</feature>
<keyword evidence="3" id="KW-0175">Coiled coil</keyword>
<accession>A0ABR3YTI4</accession>
<dbReference type="EMBL" id="JAWCUI010000051">
    <property type="protein sequence ID" value="KAL1891601.1"/>
    <property type="molecule type" value="Genomic_DNA"/>
</dbReference>
<gene>
    <name evidence="5" type="ORF">Sste5346_007516</name>
</gene>
<dbReference type="Proteomes" id="UP001583186">
    <property type="component" value="Unassembled WGS sequence"/>
</dbReference>
<evidence type="ECO:0000256" key="2">
    <source>
        <dbReference type="ARBA" id="ARBA00023242"/>
    </source>
</evidence>
<dbReference type="SUPFAM" id="SSF57959">
    <property type="entry name" value="Leucine zipper domain"/>
    <property type="match status" value="1"/>
</dbReference>
<evidence type="ECO:0000256" key="1">
    <source>
        <dbReference type="ARBA" id="ARBA00004123"/>
    </source>
</evidence>
<evidence type="ECO:0000313" key="6">
    <source>
        <dbReference type="Proteomes" id="UP001583186"/>
    </source>
</evidence>
<comment type="subcellular location">
    <subcellularLocation>
        <location evidence="1">Nucleus</location>
    </subcellularLocation>
</comment>
<comment type="caution">
    <text evidence="5">The sequence shown here is derived from an EMBL/GenBank/DDBJ whole genome shotgun (WGS) entry which is preliminary data.</text>
</comment>
<reference evidence="5 6" key="1">
    <citation type="journal article" date="2024" name="IMA Fungus">
        <title>IMA Genome - F19 : A genome assembly and annotation guide to empower mycologists, including annotated draft genome sequences of Ceratocystis pirilliformis, Diaporthe australafricana, Fusarium ophioides, Paecilomyces lecythidis, and Sporothrix stenoceras.</title>
        <authorList>
            <person name="Aylward J."/>
            <person name="Wilson A.M."/>
            <person name="Visagie C.M."/>
            <person name="Spraker J."/>
            <person name="Barnes I."/>
            <person name="Buitendag C."/>
            <person name="Ceriani C."/>
            <person name="Del Mar Angel L."/>
            <person name="du Plessis D."/>
            <person name="Fuchs T."/>
            <person name="Gasser K."/>
            <person name="Kramer D."/>
            <person name="Li W."/>
            <person name="Munsamy K."/>
            <person name="Piso A."/>
            <person name="Price J.L."/>
            <person name="Sonnekus B."/>
            <person name="Thomas C."/>
            <person name="van der Nest A."/>
            <person name="van Dijk A."/>
            <person name="van Heerden A."/>
            <person name="van Vuuren N."/>
            <person name="Yilmaz N."/>
            <person name="Duong T.A."/>
            <person name="van der Merwe N.A."/>
            <person name="Wingfield M.J."/>
            <person name="Wingfield B.D."/>
        </authorList>
    </citation>
    <scope>NUCLEOTIDE SEQUENCE [LARGE SCALE GENOMIC DNA]</scope>
    <source>
        <strain evidence="5 6">CMW 5346</strain>
    </source>
</reference>
<evidence type="ECO:0000256" key="3">
    <source>
        <dbReference type="SAM" id="Coils"/>
    </source>
</evidence>
<keyword evidence="6" id="KW-1185">Reference proteome</keyword>
<dbReference type="CDD" id="cd14688">
    <property type="entry name" value="bZIP_YAP"/>
    <property type="match status" value="1"/>
</dbReference>
<sequence length="644" mass="67793">MIYQTSQQAQQAQQAQQQMVSPSKTNKQLTVPRISKARNAKKRSGTNNKDSNSKTSDDDNQDGGRSSHSGRGGGSGADAEEASRAQGEEGGSSSGGPEDANSLHGSGTGPQQRTAKEKAQIRRAQVRRAQIQHRKRKADYMRQLELDIDMLRDLITTAEQDMRTIQKDNEAIRVQLGVVTMVRNDRGGVNVGAGVVAVAPGGVGSGFGGGVGGGGMDTMMTDVPQLQITPAPPVQYSGQQSTTTPINSVDNVAASFSPLSISSTDGSQFQSTTATSPSGTVSSGLESGESMDSPTSIFDGIDLDDITVSIVMDEAIGNPVYQISSLDHNATTTTTAPAPEFNSPLTADEGNSGFPVTSIPAVSPLDPGFTPNFHTDLASAPPNSDVVAEAGSGAGQQLSATAYILPNLTVAQTHQVINFVLALEHVCWGHAGHQFHEPDAEICADSGHALMATNLFLREAPSGVFSSIETSAKDMTAFITNTEPENPESTANHMQAHQASQGLTWQAPDITLQTLYGLAVSLNPISEMELAPVQAWFELAARYPLSILLRLDVLTALKREFVGVVRCLYFGAVMEREAFESVVQRVVEPVMVAEEKAGAARSFIGAASAIPTMLPQQAAPATVSPNDLTINASGTQTNDFAAAR</sequence>
<feature type="coiled-coil region" evidence="3">
    <location>
        <begin position="141"/>
        <end position="168"/>
    </location>
</feature>
<keyword evidence="2" id="KW-0539">Nucleus</keyword>
<evidence type="ECO:0000256" key="4">
    <source>
        <dbReference type="SAM" id="MobiDB-lite"/>
    </source>
</evidence>
<feature type="region of interest" description="Disordered" evidence="4">
    <location>
        <begin position="262"/>
        <end position="293"/>
    </location>
</feature>
<evidence type="ECO:0008006" key="7">
    <source>
        <dbReference type="Google" id="ProtNLM"/>
    </source>
</evidence>
<organism evidence="5 6">
    <name type="scientific">Sporothrix stenoceras</name>
    <dbReference type="NCBI Taxonomy" id="5173"/>
    <lineage>
        <taxon>Eukaryota</taxon>
        <taxon>Fungi</taxon>
        <taxon>Dikarya</taxon>
        <taxon>Ascomycota</taxon>
        <taxon>Pezizomycotina</taxon>
        <taxon>Sordariomycetes</taxon>
        <taxon>Sordariomycetidae</taxon>
        <taxon>Ophiostomatales</taxon>
        <taxon>Ophiostomataceae</taxon>
        <taxon>Sporothrix</taxon>
    </lineage>
</organism>
<dbReference type="InterPro" id="IPR046347">
    <property type="entry name" value="bZIP_sf"/>
</dbReference>